<dbReference type="InterPro" id="IPR039424">
    <property type="entry name" value="SBP_5"/>
</dbReference>
<feature type="chain" id="PRO_5001971223" evidence="4">
    <location>
        <begin position="25"/>
        <end position="555"/>
    </location>
</feature>
<dbReference type="PANTHER" id="PTHR30290">
    <property type="entry name" value="PERIPLASMIC BINDING COMPONENT OF ABC TRANSPORTER"/>
    <property type="match status" value="1"/>
</dbReference>
<protein>
    <submittedName>
        <fullName evidence="6">Peptide ABC transporter substrate-binding protein</fullName>
    </submittedName>
</protein>
<feature type="domain" description="Solute-binding protein family 5" evidence="5">
    <location>
        <begin position="85"/>
        <end position="471"/>
    </location>
</feature>
<evidence type="ECO:0000313" key="6">
    <source>
        <dbReference type="EMBL" id="KGN33676.1"/>
    </source>
</evidence>
<feature type="signal peptide" evidence="4">
    <location>
        <begin position="1"/>
        <end position="24"/>
    </location>
</feature>
<dbReference type="SUPFAM" id="SSF53850">
    <property type="entry name" value="Periplasmic binding protein-like II"/>
    <property type="match status" value="1"/>
</dbReference>
<dbReference type="GO" id="GO:0042597">
    <property type="term" value="C:periplasmic space"/>
    <property type="evidence" value="ECO:0007669"/>
    <property type="project" value="UniProtKB-ARBA"/>
</dbReference>
<dbReference type="Proteomes" id="UP000030002">
    <property type="component" value="Unassembled WGS sequence"/>
</dbReference>
<accession>A0A0A0JDG1</accession>
<dbReference type="PIRSF" id="PIRSF002741">
    <property type="entry name" value="MppA"/>
    <property type="match status" value="1"/>
</dbReference>
<keyword evidence="7" id="KW-1185">Reference proteome</keyword>
<dbReference type="InterPro" id="IPR000914">
    <property type="entry name" value="SBP_5_dom"/>
</dbReference>
<sequence length="555" mass="59613">MTFKRKATPLAVLTVAALALTACAQSDRDDSGSDTGSAAGTSTFTFGAAGAPKVMDPFYATDGETFRVTRQMFEGLVGIKAGTAEIEPELAESWEPDASGTNWTFNLKTGVKFHDGEPFNAEAVCKNFERMFDQNKDGQVAAEYWAGTFGAFKDKAATSLYKGCEAKDEKTVVLSVNRPTSGFPTFLSLDALSMQSPKAMETGKANEVKAQGEGFIYPEYSKAGVGTGPYKLEKYDEANKTVTLVRNDDYWGEKAKNAKVVFKIVPDETTRRQELEAKSINGYDLPNPADWKGLESAGNKVEIRPAFNVFYLGLNPIKNPKLADVKIRKAIYQALNREELVKTQLPEGAKVATQMMPDTVSGYNKSLEAVKYDPAAAKAAIAAAGGLTLEFAYPSEVTRPYMPNPQKLHQAMAADLEAAGITVKVTTKPWNGGYLDGVDANAFDAFLLGWTGDYDSAHNFIGTFFGSLDANNFGLTKHSFGATLAGDLAKADAIVDEAQRTAAYEKINQQIQEEYLPALAISHSPPALVVGEGVEGVVASPLTAEEFSGVTVGGK</sequence>
<reference evidence="6 7" key="1">
    <citation type="submission" date="2013-08" db="EMBL/GenBank/DDBJ databases">
        <title>The genome sequence of Knoellia sinensis.</title>
        <authorList>
            <person name="Zhu W."/>
            <person name="Wang G."/>
        </authorList>
    </citation>
    <scope>NUCLEOTIDE SEQUENCE [LARGE SCALE GENOMIC DNA]</scope>
    <source>
        <strain evidence="6 7">KCTC 19936</strain>
    </source>
</reference>
<dbReference type="GO" id="GO:1904680">
    <property type="term" value="F:peptide transmembrane transporter activity"/>
    <property type="evidence" value="ECO:0007669"/>
    <property type="project" value="TreeGrafter"/>
</dbReference>
<dbReference type="InterPro" id="IPR030678">
    <property type="entry name" value="Peptide/Ni-bd"/>
</dbReference>
<dbReference type="RefSeq" id="WP_035913143.1">
    <property type="nucleotide sequence ID" value="NZ_AVPJ01000003.1"/>
</dbReference>
<dbReference type="EMBL" id="AVPJ01000003">
    <property type="protein sequence ID" value="KGN33676.1"/>
    <property type="molecule type" value="Genomic_DNA"/>
</dbReference>
<dbReference type="Gene3D" id="3.10.105.10">
    <property type="entry name" value="Dipeptide-binding Protein, Domain 3"/>
    <property type="match status" value="1"/>
</dbReference>
<proteinExistence type="inferred from homology"/>
<dbReference type="eggNOG" id="COG0747">
    <property type="taxonomic scope" value="Bacteria"/>
</dbReference>
<comment type="caution">
    <text evidence="6">The sequence shown here is derived from an EMBL/GenBank/DDBJ whole genome shotgun (WGS) entry which is preliminary data.</text>
</comment>
<evidence type="ECO:0000313" key="7">
    <source>
        <dbReference type="Proteomes" id="UP000030002"/>
    </source>
</evidence>
<evidence type="ECO:0000259" key="5">
    <source>
        <dbReference type="Pfam" id="PF00496"/>
    </source>
</evidence>
<dbReference type="PANTHER" id="PTHR30290:SF9">
    <property type="entry name" value="OLIGOPEPTIDE-BINDING PROTEIN APPA"/>
    <property type="match status" value="1"/>
</dbReference>
<keyword evidence="3 4" id="KW-0732">Signal</keyword>
<dbReference type="CDD" id="cd08493">
    <property type="entry name" value="PBP2_DppA_like"/>
    <property type="match status" value="1"/>
</dbReference>
<dbReference type="OrthoDB" id="9796817at2"/>
<dbReference type="GO" id="GO:0015833">
    <property type="term" value="P:peptide transport"/>
    <property type="evidence" value="ECO:0007669"/>
    <property type="project" value="TreeGrafter"/>
</dbReference>
<dbReference type="Gene3D" id="3.90.76.10">
    <property type="entry name" value="Dipeptide-binding Protein, Domain 1"/>
    <property type="match status" value="1"/>
</dbReference>
<evidence type="ECO:0000256" key="4">
    <source>
        <dbReference type="SAM" id="SignalP"/>
    </source>
</evidence>
<keyword evidence="2" id="KW-0813">Transport</keyword>
<name>A0A0A0JDG1_9MICO</name>
<dbReference type="GO" id="GO:0043190">
    <property type="term" value="C:ATP-binding cassette (ABC) transporter complex"/>
    <property type="evidence" value="ECO:0007669"/>
    <property type="project" value="InterPro"/>
</dbReference>
<dbReference type="Gene3D" id="3.40.190.10">
    <property type="entry name" value="Periplasmic binding protein-like II"/>
    <property type="match status" value="1"/>
</dbReference>
<dbReference type="Pfam" id="PF00496">
    <property type="entry name" value="SBP_bac_5"/>
    <property type="match status" value="1"/>
</dbReference>
<comment type="similarity">
    <text evidence="1">Belongs to the bacterial solute-binding protein 5 family.</text>
</comment>
<dbReference type="PROSITE" id="PS51257">
    <property type="entry name" value="PROKAR_LIPOPROTEIN"/>
    <property type="match status" value="1"/>
</dbReference>
<evidence type="ECO:0000256" key="1">
    <source>
        <dbReference type="ARBA" id="ARBA00005695"/>
    </source>
</evidence>
<organism evidence="6 7">
    <name type="scientific">Knoellia sinensis KCTC 19936</name>
    <dbReference type="NCBI Taxonomy" id="1385520"/>
    <lineage>
        <taxon>Bacteria</taxon>
        <taxon>Bacillati</taxon>
        <taxon>Actinomycetota</taxon>
        <taxon>Actinomycetes</taxon>
        <taxon>Micrococcales</taxon>
        <taxon>Intrasporangiaceae</taxon>
        <taxon>Knoellia</taxon>
    </lineage>
</organism>
<dbReference type="AlphaFoldDB" id="A0A0A0JDG1"/>
<evidence type="ECO:0000256" key="3">
    <source>
        <dbReference type="ARBA" id="ARBA00022729"/>
    </source>
</evidence>
<dbReference type="STRING" id="1385520.N802_07610"/>
<gene>
    <name evidence="6" type="ORF">N802_07610</name>
</gene>
<evidence type="ECO:0000256" key="2">
    <source>
        <dbReference type="ARBA" id="ARBA00022448"/>
    </source>
</evidence>